<name>H5UUS7_9MICO</name>
<dbReference type="Proteomes" id="UP000004367">
    <property type="component" value="Unassembled WGS sequence"/>
</dbReference>
<accession>H5UUS7</accession>
<evidence type="ECO:0000313" key="4">
    <source>
        <dbReference type="Proteomes" id="UP000004367"/>
    </source>
</evidence>
<dbReference type="InterPro" id="IPR043129">
    <property type="entry name" value="ATPase_NBD"/>
</dbReference>
<keyword evidence="4" id="KW-1185">Reference proteome</keyword>
<keyword evidence="3" id="KW-0418">Kinase</keyword>
<comment type="similarity">
    <text evidence="1">Belongs to the ROK (NagC/XylR) family.</text>
</comment>
<comment type="caution">
    <text evidence="3">The sequence shown here is derived from an EMBL/GenBank/DDBJ whole genome shotgun (WGS) entry which is preliminary data.</text>
</comment>
<dbReference type="STRING" id="1089455.MOPEL_130_00920"/>
<organism evidence="3 4">
    <name type="scientific">Mobilicoccus pelagius NBRC 104925</name>
    <dbReference type="NCBI Taxonomy" id="1089455"/>
    <lineage>
        <taxon>Bacteria</taxon>
        <taxon>Bacillati</taxon>
        <taxon>Actinomycetota</taxon>
        <taxon>Actinomycetes</taxon>
        <taxon>Micrococcales</taxon>
        <taxon>Dermatophilaceae</taxon>
        <taxon>Mobilicoccus</taxon>
    </lineage>
</organism>
<sequence>MPRPSGTGARGDPGRLSGPDVTEVALAGDPAARGLIADLGRWIGSGAASLAAVLDPELVLVGGGVSQAGDLLLEPAREAFEEGMTGRRFRPYGRLEFAGLLDDAGVVGAATLAQDEALR</sequence>
<dbReference type="GO" id="GO:0016301">
    <property type="term" value="F:kinase activity"/>
    <property type="evidence" value="ECO:0007669"/>
    <property type="project" value="UniProtKB-KW"/>
</dbReference>
<dbReference type="AlphaFoldDB" id="H5UUS7"/>
<evidence type="ECO:0000313" key="3">
    <source>
        <dbReference type="EMBL" id="GAB49485.1"/>
    </source>
</evidence>
<feature type="region of interest" description="Disordered" evidence="2">
    <location>
        <begin position="1"/>
        <end position="21"/>
    </location>
</feature>
<evidence type="ECO:0000256" key="1">
    <source>
        <dbReference type="ARBA" id="ARBA00006479"/>
    </source>
</evidence>
<protein>
    <submittedName>
        <fullName evidence="3">Glucokinase</fullName>
    </submittedName>
</protein>
<gene>
    <name evidence="3" type="primary">glk</name>
    <name evidence="3" type="ORF">MOPEL_130_00920</name>
</gene>
<evidence type="ECO:0000256" key="2">
    <source>
        <dbReference type="SAM" id="MobiDB-lite"/>
    </source>
</evidence>
<dbReference type="InterPro" id="IPR000600">
    <property type="entry name" value="ROK"/>
</dbReference>
<dbReference type="SUPFAM" id="SSF53067">
    <property type="entry name" value="Actin-like ATPase domain"/>
    <property type="match status" value="1"/>
</dbReference>
<dbReference type="Pfam" id="PF00480">
    <property type="entry name" value="ROK"/>
    <property type="match status" value="1"/>
</dbReference>
<dbReference type="EMBL" id="BAFE01000089">
    <property type="protein sequence ID" value="GAB49485.1"/>
    <property type="molecule type" value="Genomic_DNA"/>
</dbReference>
<dbReference type="eggNOG" id="COG1940">
    <property type="taxonomic scope" value="Bacteria"/>
</dbReference>
<reference evidence="3 4" key="1">
    <citation type="submission" date="2012-02" db="EMBL/GenBank/DDBJ databases">
        <title>Whole genome shotgun sequence of Mobilicoccus pelagius NBRC 104925.</title>
        <authorList>
            <person name="Yoshida Y."/>
            <person name="Hosoyama A."/>
            <person name="Tsuchikane K."/>
            <person name="Katsumata H."/>
            <person name="Yamazaki S."/>
            <person name="Fujita N."/>
        </authorList>
    </citation>
    <scope>NUCLEOTIDE SEQUENCE [LARGE SCALE GENOMIC DNA]</scope>
    <source>
        <strain evidence="3 4">NBRC 104925</strain>
    </source>
</reference>
<dbReference type="Gene3D" id="3.30.420.40">
    <property type="match status" value="2"/>
</dbReference>
<proteinExistence type="inferred from homology"/>
<keyword evidence="3" id="KW-0808">Transferase</keyword>